<accession>A0A2I7SL30</accession>
<dbReference type="KEGG" id="taj:C1A40_14365"/>
<gene>
    <name evidence="1" type="ORF">C1A40_14365</name>
</gene>
<evidence type="ECO:0000313" key="2">
    <source>
        <dbReference type="Proteomes" id="UP000236592"/>
    </source>
</evidence>
<organism evidence="1 2">
    <name type="scientific">Pseudotamlana carrageenivorans</name>
    <dbReference type="NCBI Taxonomy" id="2069432"/>
    <lineage>
        <taxon>Bacteria</taxon>
        <taxon>Pseudomonadati</taxon>
        <taxon>Bacteroidota</taxon>
        <taxon>Flavobacteriia</taxon>
        <taxon>Flavobacteriales</taxon>
        <taxon>Flavobacteriaceae</taxon>
        <taxon>Pseudotamlana</taxon>
    </lineage>
</organism>
<protein>
    <submittedName>
        <fullName evidence="1">Uncharacterized protein</fullName>
    </submittedName>
</protein>
<name>A0A2I7SL30_9FLAO</name>
<proteinExistence type="predicted"/>
<dbReference type="Proteomes" id="UP000236592">
    <property type="component" value="Chromosome"/>
</dbReference>
<keyword evidence="2" id="KW-1185">Reference proteome</keyword>
<dbReference type="EMBL" id="CP025938">
    <property type="protein sequence ID" value="AUS06547.1"/>
    <property type="molecule type" value="Genomic_DNA"/>
</dbReference>
<sequence>MIKMKASTALILILSLLIFDSCKNEPENKITKEKAAPTELESEQNKTSASIEFPIIETDLTPSERKIKIEGVLGKINERLPEFEKKYKSLTLNEV</sequence>
<evidence type="ECO:0000313" key="1">
    <source>
        <dbReference type="EMBL" id="AUS06547.1"/>
    </source>
</evidence>
<dbReference type="AlphaFoldDB" id="A0A2I7SL30"/>
<reference evidence="2" key="1">
    <citation type="submission" date="2018-01" db="EMBL/GenBank/DDBJ databases">
        <title>Complete genome of Tamlana sp. UJ94.</title>
        <authorList>
            <person name="Jung J."/>
            <person name="Chung D."/>
            <person name="Bae S.S."/>
            <person name="Baek K."/>
        </authorList>
    </citation>
    <scope>NUCLEOTIDE SEQUENCE [LARGE SCALE GENOMIC DNA]</scope>
    <source>
        <strain evidence="2">UJ94</strain>
    </source>
</reference>